<evidence type="ECO:0000256" key="2">
    <source>
        <dbReference type="ARBA" id="ARBA00022741"/>
    </source>
</evidence>
<dbReference type="Proteomes" id="UP000776164">
    <property type="component" value="Unassembled WGS sequence"/>
</dbReference>
<keyword evidence="6" id="KW-1185">Reference proteome</keyword>
<gene>
    <name evidence="5" type="ORF">JOE66_002576</name>
</gene>
<dbReference type="Pfam" id="PF00005">
    <property type="entry name" value="ABC_tran"/>
    <property type="match status" value="1"/>
</dbReference>
<proteinExistence type="predicted"/>
<reference evidence="5 6" key="1">
    <citation type="submission" date="2021-01" db="EMBL/GenBank/DDBJ databases">
        <title>Sequencing the genomes of 1000 actinobacteria strains.</title>
        <authorList>
            <person name="Klenk H.-P."/>
        </authorList>
    </citation>
    <scope>NUCLEOTIDE SEQUENCE [LARGE SCALE GENOMIC DNA]</scope>
    <source>
        <strain evidence="5 6">DSM 13057</strain>
    </source>
</reference>
<dbReference type="PROSITE" id="PS50893">
    <property type="entry name" value="ABC_TRANSPORTER_2"/>
    <property type="match status" value="1"/>
</dbReference>
<dbReference type="Pfam" id="PF08402">
    <property type="entry name" value="TOBE_2"/>
    <property type="match status" value="1"/>
</dbReference>
<dbReference type="InterPro" id="IPR008995">
    <property type="entry name" value="Mo/tungstate-bd_C_term_dom"/>
</dbReference>
<evidence type="ECO:0000256" key="1">
    <source>
        <dbReference type="ARBA" id="ARBA00022448"/>
    </source>
</evidence>
<name>A0ABS2L787_9MICO</name>
<comment type="caution">
    <text evidence="5">The sequence shown here is derived from an EMBL/GenBank/DDBJ whole genome shotgun (WGS) entry which is preliminary data.</text>
</comment>
<keyword evidence="3 5" id="KW-0067">ATP-binding</keyword>
<dbReference type="EMBL" id="JAFBBU010000001">
    <property type="protein sequence ID" value="MBM7472942.1"/>
    <property type="molecule type" value="Genomic_DNA"/>
</dbReference>
<sequence>MVSTRSRSAVQLTDLVKRYRSGVVAVNGLTVSVEPGEIIALLGPAGGGKSTVLRVIAGRESPTSGEVLIGAEPAHVGGARHRGGHQCELITDSRFRNTLLAPESACRHLRDVVTRALASRPEVVMLDEPFGSVDARSRVLLREEVRRIHAELGITMILATQHHDDALAIADRVVVLRSGRVEQIGRPEEIYREPANAFVAEFVGQVNRLPGEVRGGFVEVYGAWIPLLTPVAPPGPAFALVRPEDIVLLPPEHGEAAPSGTTSRIDAIVNGVVVGSSFLGSTRLTSVLLVDGTQVIVQHHPGIVPQTGECVRLGFTGACVSVQLRSLRPRQAGADSVRV</sequence>
<dbReference type="SUPFAM" id="SSF52540">
    <property type="entry name" value="P-loop containing nucleoside triphosphate hydrolases"/>
    <property type="match status" value="1"/>
</dbReference>
<dbReference type="InterPro" id="IPR047641">
    <property type="entry name" value="ABC_transpr_MalK/UgpC-like"/>
</dbReference>
<keyword evidence="1" id="KW-0813">Transport</keyword>
<keyword evidence="2" id="KW-0547">Nucleotide-binding</keyword>
<dbReference type="InterPro" id="IPR003593">
    <property type="entry name" value="AAA+_ATPase"/>
</dbReference>
<dbReference type="GO" id="GO:0005524">
    <property type="term" value="F:ATP binding"/>
    <property type="evidence" value="ECO:0007669"/>
    <property type="project" value="UniProtKB-KW"/>
</dbReference>
<dbReference type="InterPro" id="IPR003439">
    <property type="entry name" value="ABC_transporter-like_ATP-bd"/>
</dbReference>
<feature type="domain" description="ABC transporter" evidence="4">
    <location>
        <begin position="10"/>
        <end position="203"/>
    </location>
</feature>
<evidence type="ECO:0000313" key="5">
    <source>
        <dbReference type="EMBL" id="MBM7472942.1"/>
    </source>
</evidence>
<evidence type="ECO:0000256" key="3">
    <source>
        <dbReference type="ARBA" id="ARBA00022840"/>
    </source>
</evidence>
<dbReference type="Gene3D" id="3.40.50.300">
    <property type="entry name" value="P-loop containing nucleotide triphosphate hydrolases"/>
    <property type="match status" value="2"/>
</dbReference>
<dbReference type="RefSeq" id="WP_205110037.1">
    <property type="nucleotide sequence ID" value="NZ_BAAAHT010000003.1"/>
</dbReference>
<dbReference type="InterPro" id="IPR027417">
    <property type="entry name" value="P-loop_NTPase"/>
</dbReference>
<dbReference type="SUPFAM" id="SSF50331">
    <property type="entry name" value="MOP-like"/>
    <property type="match status" value="1"/>
</dbReference>
<protein>
    <submittedName>
        <fullName evidence="5">Spermidine/putrescine transport system ATP-binding protein</fullName>
    </submittedName>
</protein>
<evidence type="ECO:0000259" key="4">
    <source>
        <dbReference type="PROSITE" id="PS50893"/>
    </source>
</evidence>
<accession>A0ABS2L787</accession>
<dbReference type="Gene3D" id="2.40.50.100">
    <property type="match status" value="1"/>
</dbReference>
<dbReference type="SMART" id="SM00382">
    <property type="entry name" value="AAA"/>
    <property type="match status" value="1"/>
</dbReference>
<organism evidence="5 6">
    <name type="scientific">Subtercola frigoramans</name>
    <dbReference type="NCBI Taxonomy" id="120298"/>
    <lineage>
        <taxon>Bacteria</taxon>
        <taxon>Bacillati</taxon>
        <taxon>Actinomycetota</taxon>
        <taxon>Actinomycetes</taxon>
        <taxon>Micrococcales</taxon>
        <taxon>Microbacteriaceae</taxon>
        <taxon>Subtercola</taxon>
    </lineage>
</organism>
<dbReference type="PANTHER" id="PTHR43875">
    <property type="entry name" value="MALTODEXTRIN IMPORT ATP-BINDING PROTEIN MSMX"/>
    <property type="match status" value="1"/>
</dbReference>
<dbReference type="PANTHER" id="PTHR43875:SF4">
    <property type="entry name" value="GLUCOSE IMPORT ATP-BINDING PROTEIN GLCV"/>
    <property type="match status" value="1"/>
</dbReference>
<dbReference type="InterPro" id="IPR013611">
    <property type="entry name" value="Transp-assoc_OB_typ2"/>
</dbReference>
<evidence type="ECO:0000313" key="6">
    <source>
        <dbReference type="Proteomes" id="UP000776164"/>
    </source>
</evidence>